<organism evidence="2">
    <name type="scientific">Tanacetum cinerariifolium</name>
    <name type="common">Dalmatian daisy</name>
    <name type="synonym">Chrysanthemum cinerariifolium</name>
    <dbReference type="NCBI Taxonomy" id="118510"/>
    <lineage>
        <taxon>Eukaryota</taxon>
        <taxon>Viridiplantae</taxon>
        <taxon>Streptophyta</taxon>
        <taxon>Embryophyta</taxon>
        <taxon>Tracheophyta</taxon>
        <taxon>Spermatophyta</taxon>
        <taxon>Magnoliopsida</taxon>
        <taxon>eudicotyledons</taxon>
        <taxon>Gunneridae</taxon>
        <taxon>Pentapetalae</taxon>
        <taxon>asterids</taxon>
        <taxon>campanulids</taxon>
        <taxon>Asterales</taxon>
        <taxon>Asteraceae</taxon>
        <taxon>Asteroideae</taxon>
        <taxon>Anthemideae</taxon>
        <taxon>Anthemidinae</taxon>
        <taxon>Tanacetum</taxon>
    </lineage>
</organism>
<gene>
    <name evidence="2" type="ORF">Tci_013120</name>
</gene>
<reference evidence="2" key="1">
    <citation type="journal article" date="2019" name="Sci. Rep.">
        <title>Draft genome of Tanacetum cinerariifolium, the natural source of mosquito coil.</title>
        <authorList>
            <person name="Yamashiro T."/>
            <person name="Shiraishi A."/>
            <person name="Satake H."/>
            <person name="Nakayama K."/>
        </authorList>
    </citation>
    <scope>NUCLEOTIDE SEQUENCE</scope>
</reference>
<feature type="region of interest" description="Disordered" evidence="1">
    <location>
        <begin position="45"/>
        <end position="84"/>
    </location>
</feature>
<feature type="non-terminal residue" evidence="2">
    <location>
        <position position="1"/>
    </location>
</feature>
<dbReference type="AlphaFoldDB" id="A0A6L2JX58"/>
<dbReference type="EMBL" id="BKCJ010001398">
    <property type="protein sequence ID" value="GEU41142.1"/>
    <property type="molecule type" value="Genomic_DNA"/>
</dbReference>
<evidence type="ECO:0000256" key="1">
    <source>
        <dbReference type="SAM" id="MobiDB-lite"/>
    </source>
</evidence>
<feature type="compositionally biased region" description="Basic and acidic residues" evidence="1">
    <location>
        <begin position="54"/>
        <end position="73"/>
    </location>
</feature>
<protein>
    <submittedName>
        <fullName evidence="2">Uncharacterized protein</fullName>
    </submittedName>
</protein>
<proteinExistence type="predicted"/>
<accession>A0A6L2JX58</accession>
<comment type="caution">
    <text evidence="2">The sequence shown here is derived from an EMBL/GenBank/DDBJ whole genome shotgun (WGS) entry which is preliminary data.</text>
</comment>
<sequence length="117" mass="13271">AELKDCSKWKEVELPNFEAPIQKKNKRYKSLGSSSFNMTQSAKGSLNMNMQCGGDKKNNVHEVQRPMGRDTTKKKWAASLPSTTSGNEEKLARLMVIKYANLNDSYNVKKTQNWEAL</sequence>
<evidence type="ECO:0000313" key="2">
    <source>
        <dbReference type="EMBL" id="GEU41142.1"/>
    </source>
</evidence>
<name>A0A6L2JX58_TANCI</name>